<sequence length="1153" mass="128600">MAPRTRNTSSKKNNTPRATPRPAMPNQPSNGAGPSNTPAAELSQGQPAHSDNHPQPPPPTKTRKRKPASREEDGDDEGDNEDQAPKGKRGRPASKKRSVPGDDAPFQFFQTRNLDDIPTVDMTNASSIFKNMRTTTSAEQRPQWWNNDWKYQLPGSDHIDEEEREFHLAAINTQRLCGQTFLYMLSTLNRPQDETAAAGCFHSNLAYCTFSDTEGKDFFGPFLYVKHEYNYGGVSFSSWDAVPQALTKAHQDPALHDLLQRVSEQLVLRSYLVRQGDIVLDFPEEEKGQIHIIATILATALAYLTLATTGPDSNERRFPKATAEDLKDRGDEFFYGYHSDHWVSALALIAQAGSRLKKGNAKSNRGPGTTQREKQHGLQLPRITSADLRLRTAGVVQQANPVEELALNNAAYLELLNAPLPEEHLPDSDAESIHDDMATKQAAQKRRKARVSAETLQRRLEKRFMFCMGSGAKFERWAIKNISARGRQAKSRGAAKKNDPLPPLTDRTIERILGLLARNFADVKQYKLDEASANAFSTVTNGADLKSFTAQQSSLLDSWASICAEQKGIDPEEARKQIDKLNQQSFIMTSALDADAPKEVDFVAACEALGLSDWKNLTLNPVNAPKMQLKPHQVADAYILRQMEESITKGGILANNVGTGKTVIMFLVIYQHLLELRQKKAKGEDIDALPSFIIVPASIITQVYQDFVRFFHGLLDIHLVYGRPEDYPQGGIRSATMSAAQWEKSIESQMANRDDPNNAMHVYVTSPHTAHRRFLGKKTWAISHRERKRGYTTPDDCIGYVADNVDDFSDPQWQAGSKAKRKAIFRLDSVSKRQKTASGEAVPSSDDLYDDEAADMSDDNGVRDHEHDQENDEGNDDALLQGGEVVKEHDTDGINPNTIVATYTQFRLKMAKVPDVMFARVIVDEAQCIRNPISQLNRMIGLIPKQRLLLVTATPTVNGKRDLRGALRLFDSVAKLPISIDEGDATHTLREEFDPTPLAHDSAEKFWTAADPALRERCLEYYKATGIKFWVLHKQVAKLLARQDEDTATDTVYNNARHLLQTRRHMKTPLTMPDGQKTFPGEQVPPMWVTFEEVGFKGSDARTISAMTTCISRFLHTMTGGKGQLPDYVDGNAPEEKGPALNYAMQRASSARA</sequence>
<reference evidence="1" key="1">
    <citation type="submission" date="2022-12" db="EMBL/GenBank/DDBJ databases">
        <title>Genome Sequence of Lasiodiplodia mahajangana.</title>
        <authorList>
            <person name="Buettner E."/>
        </authorList>
    </citation>
    <scope>NUCLEOTIDE SEQUENCE</scope>
    <source>
        <strain evidence="1">VT137</strain>
    </source>
</reference>
<keyword evidence="2" id="KW-1185">Reference proteome</keyword>
<comment type="caution">
    <text evidence="1">The sequence shown here is derived from an EMBL/GenBank/DDBJ whole genome shotgun (WGS) entry which is preliminary data.</text>
</comment>
<name>A0ACC2JGX7_9PEZI</name>
<proteinExistence type="predicted"/>
<accession>A0ACC2JGX7</accession>
<dbReference type="EMBL" id="JAPUUL010001704">
    <property type="protein sequence ID" value="KAJ8126772.1"/>
    <property type="molecule type" value="Genomic_DNA"/>
</dbReference>
<gene>
    <name evidence="1" type="ORF">O1611_g6867</name>
</gene>
<evidence type="ECO:0000313" key="1">
    <source>
        <dbReference type="EMBL" id="KAJ8126772.1"/>
    </source>
</evidence>
<organism evidence="1 2">
    <name type="scientific">Lasiodiplodia mahajangana</name>
    <dbReference type="NCBI Taxonomy" id="1108764"/>
    <lineage>
        <taxon>Eukaryota</taxon>
        <taxon>Fungi</taxon>
        <taxon>Dikarya</taxon>
        <taxon>Ascomycota</taxon>
        <taxon>Pezizomycotina</taxon>
        <taxon>Dothideomycetes</taxon>
        <taxon>Dothideomycetes incertae sedis</taxon>
        <taxon>Botryosphaeriales</taxon>
        <taxon>Botryosphaeriaceae</taxon>
        <taxon>Lasiodiplodia</taxon>
    </lineage>
</organism>
<protein>
    <submittedName>
        <fullName evidence="1">Uncharacterized protein</fullName>
    </submittedName>
</protein>
<dbReference type="Proteomes" id="UP001153332">
    <property type="component" value="Unassembled WGS sequence"/>
</dbReference>
<evidence type="ECO:0000313" key="2">
    <source>
        <dbReference type="Proteomes" id="UP001153332"/>
    </source>
</evidence>